<organism evidence="2 3">
    <name type="scientific">Penicillium flavigenum</name>
    <dbReference type="NCBI Taxonomy" id="254877"/>
    <lineage>
        <taxon>Eukaryota</taxon>
        <taxon>Fungi</taxon>
        <taxon>Dikarya</taxon>
        <taxon>Ascomycota</taxon>
        <taxon>Pezizomycotina</taxon>
        <taxon>Eurotiomycetes</taxon>
        <taxon>Eurotiomycetidae</taxon>
        <taxon>Eurotiales</taxon>
        <taxon>Aspergillaceae</taxon>
        <taxon>Penicillium</taxon>
    </lineage>
</organism>
<comment type="caution">
    <text evidence="2">The sequence shown here is derived from an EMBL/GenBank/DDBJ whole genome shotgun (WGS) entry which is preliminary data.</text>
</comment>
<accession>A0A1V6SA02</accession>
<evidence type="ECO:0000256" key="1">
    <source>
        <dbReference type="SAM" id="MobiDB-lite"/>
    </source>
</evidence>
<evidence type="ECO:0000313" key="3">
    <source>
        <dbReference type="Proteomes" id="UP000191342"/>
    </source>
</evidence>
<feature type="region of interest" description="Disordered" evidence="1">
    <location>
        <begin position="1"/>
        <end position="23"/>
    </location>
</feature>
<gene>
    <name evidence="2" type="ORF">PENFLA_c081G09454</name>
</gene>
<sequence>MPRPLLFDPQSATLSRSARRRTKAQEKSLKTLRQKFDHADEQYDNAVKHLRNEKRRQKHRVIRENLEDVLVVFDLLEFVLGGCDGRGLLADDVLQRADQSPHLLGGDSTGWIRRSEDIATPGSLPVFDGSSGFEVILREAGGDFLRAKRHNYTAKTAVAKPSRVLGTDVKQLHQAGLFRPLPWFSARASFDGRPPDIEAPAKPSHPRCLQVCALSMHQHFS</sequence>
<reference evidence="3" key="1">
    <citation type="journal article" date="2017" name="Nat. Microbiol.">
        <title>Global analysis of biosynthetic gene clusters reveals vast potential of secondary metabolite production in Penicillium species.</title>
        <authorList>
            <person name="Nielsen J.C."/>
            <person name="Grijseels S."/>
            <person name="Prigent S."/>
            <person name="Ji B."/>
            <person name="Dainat J."/>
            <person name="Nielsen K.F."/>
            <person name="Frisvad J.C."/>
            <person name="Workman M."/>
            <person name="Nielsen J."/>
        </authorList>
    </citation>
    <scope>NUCLEOTIDE SEQUENCE [LARGE SCALE GENOMIC DNA]</scope>
    <source>
        <strain evidence="3">IBT 14082</strain>
    </source>
</reference>
<dbReference type="OrthoDB" id="3544487at2759"/>
<dbReference type="Proteomes" id="UP000191342">
    <property type="component" value="Unassembled WGS sequence"/>
</dbReference>
<dbReference type="AlphaFoldDB" id="A0A1V6SA02"/>
<proteinExistence type="predicted"/>
<dbReference type="EMBL" id="MLQL01000081">
    <property type="protein sequence ID" value="OQE10698.1"/>
    <property type="molecule type" value="Genomic_DNA"/>
</dbReference>
<protein>
    <submittedName>
        <fullName evidence="2">Uncharacterized protein</fullName>
    </submittedName>
</protein>
<keyword evidence="3" id="KW-1185">Reference proteome</keyword>
<name>A0A1V6SA02_9EURO</name>
<evidence type="ECO:0000313" key="2">
    <source>
        <dbReference type="EMBL" id="OQE10698.1"/>
    </source>
</evidence>